<evidence type="ECO:0000313" key="11">
    <source>
        <dbReference type="Proteomes" id="UP000078541"/>
    </source>
</evidence>
<keyword evidence="11" id="KW-1185">Reference proteome</keyword>
<evidence type="ECO:0000256" key="3">
    <source>
        <dbReference type="ARBA" id="ARBA00023157"/>
    </source>
</evidence>
<dbReference type="EMBL" id="KQ981768">
    <property type="protein sequence ID" value="KYN35985.1"/>
    <property type="molecule type" value="Genomic_DNA"/>
</dbReference>
<dbReference type="GO" id="GO:0005886">
    <property type="term" value="C:plasma membrane"/>
    <property type="evidence" value="ECO:0007669"/>
    <property type="project" value="TreeGrafter"/>
</dbReference>
<feature type="binding site" evidence="7">
    <location>
        <position position="716"/>
    </location>
    <ligand>
        <name>Zn(2+)</name>
        <dbReference type="ChEBI" id="CHEBI:29105"/>
        <label>2</label>
        <note>catalytic</note>
    </ligand>
</feature>
<dbReference type="GO" id="GO:0008241">
    <property type="term" value="F:peptidyl-dipeptidase activity"/>
    <property type="evidence" value="ECO:0007669"/>
    <property type="project" value="InterPro"/>
</dbReference>
<accession>A0A195F5X1</accession>
<organism evidence="10 11">
    <name type="scientific">Trachymyrmex septentrionalis</name>
    <dbReference type="NCBI Taxonomy" id="34720"/>
    <lineage>
        <taxon>Eukaryota</taxon>
        <taxon>Metazoa</taxon>
        <taxon>Ecdysozoa</taxon>
        <taxon>Arthropoda</taxon>
        <taxon>Hexapoda</taxon>
        <taxon>Insecta</taxon>
        <taxon>Pterygota</taxon>
        <taxon>Neoptera</taxon>
        <taxon>Endopterygota</taxon>
        <taxon>Hymenoptera</taxon>
        <taxon>Apocrita</taxon>
        <taxon>Aculeata</taxon>
        <taxon>Formicoidea</taxon>
        <taxon>Formicidae</taxon>
        <taxon>Myrmicinae</taxon>
        <taxon>Trachymyrmex</taxon>
    </lineage>
</organism>
<dbReference type="STRING" id="34720.A0A195F5X1"/>
<dbReference type="GO" id="GO:0006508">
    <property type="term" value="P:proteolysis"/>
    <property type="evidence" value="ECO:0007669"/>
    <property type="project" value="InterPro"/>
</dbReference>
<keyword evidence="6" id="KW-0862">Zinc</keyword>
<dbReference type="SUPFAM" id="SSF55486">
    <property type="entry name" value="Metalloproteases ('zincins'), catalytic domain"/>
    <property type="match status" value="1"/>
</dbReference>
<dbReference type="Pfam" id="PF08190">
    <property type="entry name" value="PIH1"/>
    <property type="match status" value="1"/>
</dbReference>
<keyword evidence="3" id="KW-1015">Disulfide bond</keyword>
<name>A0A195F5X1_9HYME</name>
<dbReference type="PANTHER" id="PTHR10514">
    <property type="entry name" value="ANGIOTENSIN-CONVERTING ENZYME"/>
    <property type="match status" value="1"/>
</dbReference>
<keyword evidence="8" id="KW-0812">Transmembrane</keyword>
<keyword evidence="8" id="KW-1133">Transmembrane helix</keyword>
<evidence type="ECO:0000256" key="1">
    <source>
        <dbReference type="ARBA" id="ARBA00008139"/>
    </source>
</evidence>
<evidence type="ECO:0000256" key="2">
    <source>
        <dbReference type="ARBA" id="ARBA00022729"/>
    </source>
</evidence>
<keyword evidence="4 5" id="KW-0325">Glycoprotein</keyword>
<evidence type="ECO:0000256" key="6">
    <source>
        <dbReference type="PIRSR" id="PIRSR601548-3"/>
    </source>
</evidence>
<feature type="transmembrane region" description="Helical" evidence="8">
    <location>
        <begin position="1020"/>
        <end position="1040"/>
    </location>
</feature>
<keyword evidence="2" id="KW-0732">Signal</keyword>
<keyword evidence="8" id="KW-0472">Membrane</keyword>
<dbReference type="GO" id="GO:0008237">
    <property type="term" value="F:metallopeptidase activity"/>
    <property type="evidence" value="ECO:0007669"/>
    <property type="project" value="InterPro"/>
</dbReference>
<evidence type="ECO:0000313" key="10">
    <source>
        <dbReference type="EMBL" id="KYN35985.1"/>
    </source>
</evidence>
<proteinExistence type="inferred from homology"/>
<evidence type="ECO:0000256" key="8">
    <source>
        <dbReference type="SAM" id="Phobius"/>
    </source>
</evidence>
<feature type="glycosylation site" description="N-linked (GlcNAc...) asparagine; partial" evidence="5">
    <location>
        <position position="486"/>
    </location>
</feature>
<gene>
    <name evidence="10" type="ORF">ALC56_09776</name>
</gene>
<comment type="similarity">
    <text evidence="1">Belongs to the peptidase M2 family.</text>
</comment>
<dbReference type="PANTHER" id="PTHR10514:SF27">
    <property type="entry name" value="ANGIOTENSIN-CONVERTING ENZYME"/>
    <property type="match status" value="1"/>
</dbReference>
<dbReference type="InterPro" id="IPR012981">
    <property type="entry name" value="PIH1_N"/>
</dbReference>
<dbReference type="AlphaFoldDB" id="A0A195F5X1"/>
<evidence type="ECO:0000256" key="7">
    <source>
        <dbReference type="PIRSR" id="PIRSR601548-8"/>
    </source>
</evidence>
<dbReference type="InterPro" id="IPR001548">
    <property type="entry name" value="Peptidase_M2"/>
</dbReference>
<evidence type="ECO:0000256" key="5">
    <source>
        <dbReference type="PIRSR" id="PIRSR601548-10"/>
    </source>
</evidence>
<evidence type="ECO:0000259" key="9">
    <source>
        <dbReference type="Pfam" id="PF08190"/>
    </source>
</evidence>
<feature type="binding site" evidence="6">
    <location>
        <position position="716"/>
    </location>
    <ligand>
        <name>Zn(2+)</name>
        <dbReference type="ChEBI" id="CHEBI:29105"/>
        <label>1</label>
        <note>catalytic</note>
    </ligand>
</feature>
<dbReference type="Pfam" id="PF01401">
    <property type="entry name" value="Peptidase_M2"/>
    <property type="match status" value="2"/>
</dbReference>
<keyword evidence="6" id="KW-0479">Metal-binding</keyword>
<protein>
    <submittedName>
        <fullName evidence="10">PIH1 domain-containing protein 1</fullName>
    </submittedName>
</protein>
<dbReference type="Proteomes" id="UP000078541">
    <property type="component" value="Unassembled WGS sequence"/>
</dbReference>
<sequence length="1055" mass="120831">MSDATFLEVDDSIKAKNLLLFDGDKDALNQMDKLMEQFDSTPSILVQPTPGICVKTRTVNKEKVFVNICTSDKIPPPDDISDAKLLELLNDEVPAYVIPMSIGFERMEADKSGIPSATCDVMINAVYFKKCQEKKHFMAFTTLVILSGVADKFNKKIDTENYVILKNRTVMGKLQQHRIENRKPKRAQGHKPLIEEISHSTEPINSKTNLSASNKTKTGYVILRKPAKGPIERLIALFDMPKSVSVEDIVVLINSDRINVTDEKAYYSYDVLLPYTLKADNAKAFLDYNIGAPRESVNQWTHLLDTPRLIARRTLDLLRFRGESELKRGNPTRRPSTTPVKAKAMLSKWSWIVFNLIVYVTTTSHGETLSENEAKAKAVIAFIELDYEDVCYDIANVKWPFILSPSNKTLSTWEIQQYNYAGFTKARKKEIIEIKDIKEQLKSSLRYKYDMIEKPGDALLKNEDWRKFIHFVGTVELQRSIINYINKSQNYSREGVEYLFSHSRKLEDKQTAWNAWYRQFMPLVTNYSNNLLLVVEAAKQNGINNVEEYWEMLSGYSGGYGKINNEWSRINNLHKKIVKFVGTNLARKYNITINDTLPAYLLDSLQGYDWTDVSSDALPYSELIYDLKKNLWKKKYVGKSLYNTASSLGSLLLKQVPQAEFWDKSEFNQQVSTCSKATISNFLVAHEDVGKVLFNQMTVENTPVLETVNRYSGLEEGISTLFGILSASPAWLNHTHLMNNIKDDQQRMIVSLTITALNIFPRLAYYYSADLWRLNAIRENITNPADLIASWWKYRQEYEGISSIDMDYPTFIDDSHVVRNKPYLSKILGIMLSFQLYEYNMDSTEIRYNFDGKLLNKNIIKMIQHSGTREWQDVLNKFVDIDDISADALIQYFTPLEEFIEENEENFEYKSGATAEKELEELEKHTLREINTPTTTPPSSTTTHSITTKASYKITSNTKNMQSKVEKSLESKSSIYMEDKPNNSGSDLITQVSFNESSSSMPDILNDTEKSTPKISTSKAVWATSAVLIAIIIICIIAIFGRQRCRKTPKNRRYV</sequence>
<reference evidence="10 11" key="1">
    <citation type="submission" date="2016-03" db="EMBL/GenBank/DDBJ databases">
        <title>Trachymyrmex septentrionalis WGS genome.</title>
        <authorList>
            <person name="Nygaard S."/>
            <person name="Hu H."/>
            <person name="Boomsma J."/>
            <person name="Zhang G."/>
        </authorList>
    </citation>
    <scope>NUCLEOTIDE SEQUENCE [LARGE SCALE GENOMIC DNA]</scope>
    <source>
        <strain evidence="10">Tsep2-gDNA-1</strain>
        <tissue evidence="10">Whole body</tissue>
    </source>
</reference>
<feature type="domain" description="PIH1 N-terminal" evidence="9">
    <location>
        <begin position="35"/>
        <end position="186"/>
    </location>
</feature>
<evidence type="ECO:0000256" key="4">
    <source>
        <dbReference type="ARBA" id="ARBA00023180"/>
    </source>
</evidence>